<organism evidence="3 4">
    <name type="scientific">Plasmopara halstedii</name>
    <name type="common">Downy mildew of sunflower</name>
    <dbReference type="NCBI Taxonomy" id="4781"/>
    <lineage>
        <taxon>Eukaryota</taxon>
        <taxon>Sar</taxon>
        <taxon>Stramenopiles</taxon>
        <taxon>Oomycota</taxon>
        <taxon>Peronosporomycetes</taxon>
        <taxon>Peronosporales</taxon>
        <taxon>Peronosporaceae</taxon>
        <taxon>Plasmopara</taxon>
    </lineage>
</organism>
<evidence type="ECO:0000313" key="3">
    <source>
        <dbReference type="EMBL" id="CEG36011.1"/>
    </source>
</evidence>
<dbReference type="PROSITE" id="PS50294">
    <property type="entry name" value="WD_REPEATS_REGION"/>
    <property type="match status" value="1"/>
</dbReference>
<dbReference type="EMBL" id="CCYD01000109">
    <property type="protein sequence ID" value="CEG36011.1"/>
    <property type="molecule type" value="Genomic_DNA"/>
</dbReference>
<keyword evidence="4" id="KW-1185">Reference proteome</keyword>
<sequence length="1014" mass="114612">MFQSAVIHDEIEFTRHNSSIGAICYNWQQDTFVSVDETCLRLWHAQTGTQLRVVSPPSRTSQFIKTIISIDSRRLFVASALDDTLRFYDSNLNELAALSTGRGTVLTMVFDTQHHRLLTGGFDGCGAWHMNPRPPGLPEGTFNPHYEFISLLKFFHDTTATTYLSRHRSQKQQVNTSKSTDERLAWVEHLQLSLVTSQLYAQTRYYIDVFHTTDGAHLERWYDLFPSEHGTLSAFVVQESTKTLICGTSRGAIIVLSYSPISLVHIFEHHTQTITSLTEHLTSHLVISSSLDGSVRLWDSETRRQVHRHNIGHSVYSLQLLPLAQITSNSHRSIADRFYCQLRNSVKIYTIQSIFKDHQSSLVPFCLLQRVVFPYQDSTQLHDHGNENESLDNDENEQIAKQLVVLVSMDKTLRIFPGRSQKEAPKFTWTPDKEASDLVAFALNPVSQHLFLLMKSQNIVIVNASHPLARTTEKDNDSDFESIKNNVERIIDFNVSISAPTSNSCLEKDKNDNMKRSLRCLCVCPYAPIINAVPSSQRPPRQRRQSIFGSNTPPVPLVSPLQRRNAPTEWEWIACGCESGQLVFWHTGLCGGREATLTFDAHDAPIVNISASISSALLVTFDAVNQMRVWNLHPKFVLRNVLVLGQSPSLFALSPLSEIILNGYDDGRVILHALRNQNGTIQTFKGKDDDHDTIVCAGDFLDEKRLVLTTSIDAIVKIWDQERVLLRQVKFATAVSCLCFFNADGDLLAGLSRGSVFISRRDVLPEKLPKAKAPQRQDFDSFQTSNVTTYDESFEMTTSAPTTNNSETLIIQVPDEDATSSVRDKIYLPFQALDPETSAKQLLTHVIERPIDAATLQPPVLRNFERKFSNRLNRFTSCSKAESQVCQEKEEDWRDAILPLSPVQKLMRASKQVVLIRRIRKQTLRSRTVVENIVSTPRSSFATSQMVICSQGEEIRKALPTTSLGLISENEPLHYCKHQAPVPSKEKIPRKLWNAVGGEDRRLIVLERNRLPPC</sequence>
<dbReference type="Pfam" id="PF00400">
    <property type="entry name" value="WD40"/>
    <property type="match status" value="1"/>
</dbReference>
<feature type="repeat" description="WD" evidence="1">
    <location>
        <begin position="688"/>
        <end position="720"/>
    </location>
</feature>
<dbReference type="PROSITE" id="PS50082">
    <property type="entry name" value="WD_REPEATS_2"/>
    <property type="match status" value="2"/>
</dbReference>
<feature type="region of interest" description="Disordered" evidence="2">
    <location>
        <begin position="535"/>
        <end position="560"/>
    </location>
</feature>
<dbReference type="SMART" id="SM00320">
    <property type="entry name" value="WD40"/>
    <property type="match status" value="6"/>
</dbReference>
<accession>A0A0N7L3J0</accession>
<dbReference type="PANTHER" id="PTHR45532">
    <property type="entry name" value="WD REPEAT-CONTAINING PROTEIN 97"/>
    <property type="match status" value="1"/>
</dbReference>
<dbReference type="InterPro" id="IPR001680">
    <property type="entry name" value="WD40_rpt"/>
</dbReference>
<dbReference type="GeneID" id="36395388"/>
<name>A0A0N7L3J0_PLAHL</name>
<dbReference type="InterPro" id="IPR015943">
    <property type="entry name" value="WD40/YVTN_repeat-like_dom_sf"/>
</dbReference>
<dbReference type="RefSeq" id="XP_024572380.1">
    <property type="nucleotide sequence ID" value="XM_024730547.1"/>
</dbReference>
<protein>
    <submittedName>
        <fullName evidence="3">WD40/YVTN repeat-like-containing domain</fullName>
    </submittedName>
</protein>
<dbReference type="Gene3D" id="2.130.10.10">
    <property type="entry name" value="YVTN repeat-like/Quinoprotein amine dehydrogenase"/>
    <property type="match status" value="3"/>
</dbReference>
<proteinExistence type="predicted"/>
<dbReference type="PANTHER" id="PTHR45532:SF1">
    <property type="entry name" value="WD REPEAT-CONTAINING PROTEIN 97"/>
    <property type="match status" value="1"/>
</dbReference>
<dbReference type="AlphaFoldDB" id="A0A0N7L3J0"/>
<dbReference type="OrthoDB" id="6262491at2759"/>
<dbReference type="Proteomes" id="UP000054928">
    <property type="component" value="Unassembled WGS sequence"/>
</dbReference>
<reference evidence="4" key="1">
    <citation type="submission" date="2014-09" db="EMBL/GenBank/DDBJ databases">
        <authorList>
            <person name="Sharma Rahul"/>
            <person name="Thines Marco"/>
        </authorList>
    </citation>
    <scope>NUCLEOTIDE SEQUENCE [LARGE SCALE GENOMIC DNA]</scope>
</reference>
<evidence type="ECO:0000256" key="1">
    <source>
        <dbReference type="PROSITE-ProRule" id="PRU00221"/>
    </source>
</evidence>
<keyword evidence="1" id="KW-0853">WD repeat</keyword>
<dbReference type="STRING" id="4781.A0A0N7L3J0"/>
<dbReference type="OMA" id="MFQSAVI"/>
<evidence type="ECO:0000313" key="4">
    <source>
        <dbReference type="Proteomes" id="UP000054928"/>
    </source>
</evidence>
<dbReference type="SUPFAM" id="SSF50998">
    <property type="entry name" value="Quinoprotein alcohol dehydrogenase-like"/>
    <property type="match status" value="1"/>
</dbReference>
<feature type="repeat" description="WD" evidence="1">
    <location>
        <begin position="267"/>
        <end position="308"/>
    </location>
</feature>
<evidence type="ECO:0000256" key="2">
    <source>
        <dbReference type="SAM" id="MobiDB-lite"/>
    </source>
</evidence>
<dbReference type="InterPro" id="IPR036322">
    <property type="entry name" value="WD40_repeat_dom_sf"/>
</dbReference>
<dbReference type="InterPro" id="IPR011047">
    <property type="entry name" value="Quinoprotein_ADH-like_sf"/>
</dbReference>
<dbReference type="SUPFAM" id="SSF50978">
    <property type="entry name" value="WD40 repeat-like"/>
    <property type="match status" value="1"/>
</dbReference>